<dbReference type="InterPro" id="IPR057670">
    <property type="entry name" value="SH3_retrovirus"/>
</dbReference>
<dbReference type="SUPFAM" id="SSF53098">
    <property type="entry name" value="Ribonuclease H-like"/>
    <property type="match status" value="1"/>
</dbReference>
<accession>A0AAP0IN15</accession>
<organism evidence="2 3">
    <name type="scientific">Stephania japonica</name>
    <dbReference type="NCBI Taxonomy" id="461633"/>
    <lineage>
        <taxon>Eukaryota</taxon>
        <taxon>Viridiplantae</taxon>
        <taxon>Streptophyta</taxon>
        <taxon>Embryophyta</taxon>
        <taxon>Tracheophyta</taxon>
        <taxon>Spermatophyta</taxon>
        <taxon>Magnoliopsida</taxon>
        <taxon>Ranunculales</taxon>
        <taxon>Menispermaceae</taxon>
        <taxon>Menispermoideae</taxon>
        <taxon>Cissampelideae</taxon>
        <taxon>Stephania</taxon>
    </lineage>
</organism>
<comment type="caution">
    <text evidence="2">The sequence shown here is derived from an EMBL/GenBank/DDBJ whole genome shotgun (WGS) entry which is preliminary data.</text>
</comment>
<sequence length="406" mass="46952">MHVTGLKRSVMNGESSMLWHRRLGHISKDRIKRLVNDGVLSALDFADFEICVNCIKGKQTKVSKKGAHRSSTLLEIIHTDICCPDMDFKTGPKYFISFIDDFSRFMYVYLLHHKNEALDAFKIFKAEVEKQSGKQIKIVRSDRGGEYYGRYTEDGQAFGPFAKFLQEQGIVPQYTNPGSPSENGVAERRNRTLMDMVRSMRSNTTLPIFLWSEALKTAVYILNRVPTKAVSKTPFELLKGWKPSLRHIRVWGCPCKVRIYNPHEKKLDPRTISGYFIGYAERSKGYRFYCPSHSTRIVESRNAKFLENDMINGRNHFQDNVPKRVHFDDLPSTSSSDNMYVIPSFAQVPLRIEEQRVQTPQVIDNPLVDQVVHEELEMVEQPIIHEVPQVNEQVDQHDLQKMLMQH</sequence>
<dbReference type="InterPro" id="IPR012337">
    <property type="entry name" value="RNaseH-like_sf"/>
</dbReference>
<dbReference type="GO" id="GO:0015074">
    <property type="term" value="P:DNA integration"/>
    <property type="evidence" value="ECO:0007669"/>
    <property type="project" value="InterPro"/>
</dbReference>
<proteinExistence type="predicted"/>
<dbReference type="PANTHER" id="PTHR42648">
    <property type="entry name" value="TRANSPOSASE, PUTATIVE-RELATED"/>
    <property type="match status" value="1"/>
</dbReference>
<dbReference type="InterPro" id="IPR036397">
    <property type="entry name" value="RNaseH_sf"/>
</dbReference>
<gene>
    <name evidence="2" type="ORF">Sjap_016638</name>
</gene>
<dbReference type="GO" id="GO:0003676">
    <property type="term" value="F:nucleic acid binding"/>
    <property type="evidence" value="ECO:0007669"/>
    <property type="project" value="InterPro"/>
</dbReference>
<evidence type="ECO:0000259" key="1">
    <source>
        <dbReference type="PROSITE" id="PS50994"/>
    </source>
</evidence>
<name>A0AAP0IN15_9MAGN</name>
<dbReference type="Pfam" id="PF00665">
    <property type="entry name" value="rve"/>
    <property type="match status" value="1"/>
</dbReference>
<dbReference type="Pfam" id="PF13976">
    <property type="entry name" value="gag_pre-integrs"/>
    <property type="match status" value="1"/>
</dbReference>
<protein>
    <recommendedName>
        <fullName evidence="1">Integrase catalytic domain-containing protein</fullName>
    </recommendedName>
</protein>
<reference evidence="2 3" key="1">
    <citation type="submission" date="2024-01" db="EMBL/GenBank/DDBJ databases">
        <title>Genome assemblies of Stephania.</title>
        <authorList>
            <person name="Yang L."/>
        </authorList>
    </citation>
    <scope>NUCLEOTIDE SEQUENCE [LARGE SCALE GENOMIC DNA]</scope>
    <source>
        <strain evidence="2">QJT</strain>
        <tissue evidence="2">Leaf</tissue>
    </source>
</reference>
<dbReference type="InterPro" id="IPR039537">
    <property type="entry name" value="Retrotran_Ty1/copia-like"/>
</dbReference>
<dbReference type="InterPro" id="IPR001584">
    <property type="entry name" value="Integrase_cat-core"/>
</dbReference>
<dbReference type="Pfam" id="PF25597">
    <property type="entry name" value="SH3_retrovirus"/>
    <property type="match status" value="1"/>
</dbReference>
<dbReference type="InterPro" id="IPR025724">
    <property type="entry name" value="GAG-pre-integrase_dom"/>
</dbReference>
<dbReference type="EMBL" id="JBBNAE010000006">
    <property type="protein sequence ID" value="KAK9117691.1"/>
    <property type="molecule type" value="Genomic_DNA"/>
</dbReference>
<evidence type="ECO:0000313" key="2">
    <source>
        <dbReference type="EMBL" id="KAK9117691.1"/>
    </source>
</evidence>
<dbReference type="AlphaFoldDB" id="A0AAP0IN15"/>
<dbReference type="PANTHER" id="PTHR42648:SF28">
    <property type="entry name" value="TRANSPOSON-ENCODED PROTEIN WITH RIBONUCLEASE H-LIKE AND RETROVIRUS ZINC FINGER-LIKE DOMAINS"/>
    <property type="match status" value="1"/>
</dbReference>
<dbReference type="Gene3D" id="3.30.420.10">
    <property type="entry name" value="Ribonuclease H-like superfamily/Ribonuclease H"/>
    <property type="match status" value="1"/>
</dbReference>
<dbReference type="Proteomes" id="UP001417504">
    <property type="component" value="Unassembled WGS sequence"/>
</dbReference>
<dbReference type="PROSITE" id="PS50994">
    <property type="entry name" value="INTEGRASE"/>
    <property type="match status" value="1"/>
</dbReference>
<evidence type="ECO:0000313" key="3">
    <source>
        <dbReference type="Proteomes" id="UP001417504"/>
    </source>
</evidence>
<feature type="domain" description="Integrase catalytic" evidence="1">
    <location>
        <begin position="69"/>
        <end position="242"/>
    </location>
</feature>
<keyword evidence="3" id="KW-1185">Reference proteome</keyword>